<keyword evidence="2" id="KW-1185">Reference proteome</keyword>
<evidence type="ECO:0000313" key="1">
    <source>
        <dbReference type="EMBL" id="GJT24461.1"/>
    </source>
</evidence>
<organism evidence="1 2">
    <name type="scientific">Tanacetum coccineum</name>
    <dbReference type="NCBI Taxonomy" id="301880"/>
    <lineage>
        <taxon>Eukaryota</taxon>
        <taxon>Viridiplantae</taxon>
        <taxon>Streptophyta</taxon>
        <taxon>Embryophyta</taxon>
        <taxon>Tracheophyta</taxon>
        <taxon>Spermatophyta</taxon>
        <taxon>Magnoliopsida</taxon>
        <taxon>eudicotyledons</taxon>
        <taxon>Gunneridae</taxon>
        <taxon>Pentapetalae</taxon>
        <taxon>asterids</taxon>
        <taxon>campanulids</taxon>
        <taxon>Asterales</taxon>
        <taxon>Asteraceae</taxon>
        <taxon>Asteroideae</taxon>
        <taxon>Anthemideae</taxon>
        <taxon>Anthemidinae</taxon>
        <taxon>Tanacetum</taxon>
    </lineage>
</organism>
<proteinExistence type="predicted"/>
<accession>A0ABQ5CBM8</accession>
<evidence type="ECO:0000313" key="2">
    <source>
        <dbReference type="Proteomes" id="UP001151760"/>
    </source>
</evidence>
<name>A0ABQ5CBM8_9ASTR</name>
<dbReference type="EMBL" id="BQNB010014138">
    <property type="protein sequence ID" value="GJT24461.1"/>
    <property type="molecule type" value="Genomic_DNA"/>
</dbReference>
<gene>
    <name evidence="1" type="ORF">Tco_0894398</name>
</gene>
<sequence>MMVQPILNLTEGKMLVMMDDEQVFGMIDDVSLMNDEHLVFDKNVVEPQMVDSHWVPKKIVDESLVIRLLEVSNIIEQLGRAVDDTKTGWSKMERSWMY</sequence>
<dbReference type="Proteomes" id="UP001151760">
    <property type="component" value="Unassembled WGS sequence"/>
</dbReference>
<reference evidence="1" key="1">
    <citation type="journal article" date="2022" name="Int. J. Mol. Sci.">
        <title>Draft Genome of Tanacetum Coccineum: Genomic Comparison of Closely Related Tanacetum-Family Plants.</title>
        <authorList>
            <person name="Yamashiro T."/>
            <person name="Shiraishi A."/>
            <person name="Nakayama K."/>
            <person name="Satake H."/>
        </authorList>
    </citation>
    <scope>NUCLEOTIDE SEQUENCE</scope>
</reference>
<protein>
    <submittedName>
        <fullName evidence="1">Uncharacterized protein</fullName>
    </submittedName>
</protein>
<comment type="caution">
    <text evidence="1">The sequence shown here is derived from an EMBL/GenBank/DDBJ whole genome shotgun (WGS) entry which is preliminary data.</text>
</comment>
<reference evidence="1" key="2">
    <citation type="submission" date="2022-01" db="EMBL/GenBank/DDBJ databases">
        <authorList>
            <person name="Yamashiro T."/>
            <person name="Shiraishi A."/>
            <person name="Satake H."/>
            <person name="Nakayama K."/>
        </authorList>
    </citation>
    <scope>NUCLEOTIDE SEQUENCE</scope>
</reference>